<dbReference type="InterPro" id="IPR047088">
    <property type="entry name" value="ORC5_C"/>
</dbReference>
<evidence type="ECO:0000259" key="8">
    <source>
        <dbReference type="Pfam" id="PF14630"/>
    </source>
</evidence>
<dbReference type="GO" id="GO:0003688">
    <property type="term" value="F:DNA replication origin binding"/>
    <property type="evidence" value="ECO:0007669"/>
    <property type="project" value="TreeGrafter"/>
</dbReference>
<dbReference type="KEGG" id="apln:108732224"/>
<dbReference type="PANTHER" id="PTHR12705">
    <property type="entry name" value="ORIGIN RECOGNITION COMPLEX SUBUNIT 5"/>
    <property type="match status" value="1"/>
</dbReference>
<dbReference type="RefSeq" id="XP_018318413.1">
    <property type="nucleotide sequence ID" value="XM_018462911.1"/>
</dbReference>
<dbReference type="GO" id="GO:0005664">
    <property type="term" value="C:nuclear origin of replication recognition complex"/>
    <property type="evidence" value="ECO:0007669"/>
    <property type="project" value="TreeGrafter"/>
</dbReference>
<evidence type="ECO:0000256" key="4">
    <source>
        <dbReference type="ARBA" id="ARBA00022741"/>
    </source>
</evidence>
<dbReference type="PANTHER" id="PTHR12705:SF0">
    <property type="entry name" value="ORIGIN RECOGNITION COMPLEX SUBUNIT 5"/>
    <property type="match status" value="1"/>
</dbReference>
<protein>
    <submittedName>
        <fullName evidence="11 12">Origin recognition complex subunit 5</fullName>
    </submittedName>
</protein>
<dbReference type="InterPro" id="IPR048866">
    <property type="entry name" value="ORC5_lid"/>
</dbReference>
<dbReference type="InterPro" id="IPR041664">
    <property type="entry name" value="AAA_16"/>
</dbReference>
<keyword evidence="4" id="KW-0547">Nucleotide-binding</keyword>
<comment type="similarity">
    <text evidence="2">Belongs to the ORC5 family.</text>
</comment>
<organism evidence="10 12">
    <name type="scientific">Agrilus planipennis</name>
    <name type="common">Emerald ash borer</name>
    <name type="synonym">Agrilus marcopoli</name>
    <dbReference type="NCBI Taxonomy" id="224129"/>
    <lineage>
        <taxon>Eukaryota</taxon>
        <taxon>Metazoa</taxon>
        <taxon>Ecdysozoa</taxon>
        <taxon>Arthropoda</taxon>
        <taxon>Hexapoda</taxon>
        <taxon>Insecta</taxon>
        <taxon>Pterygota</taxon>
        <taxon>Neoptera</taxon>
        <taxon>Endopterygota</taxon>
        <taxon>Coleoptera</taxon>
        <taxon>Polyphaga</taxon>
        <taxon>Elateriformia</taxon>
        <taxon>Buprestoidea</taxon>
        <taxon>Buprestidae</taxon>
        <taxon>Agrilinae</taxon>
        <taxon>Agrilus</taxon>
    </lineage>
</organism>
<name>A0A1W4WE71_AGRPL</name>
<dbReference type="RefSeq" id="XP_018318411.1">
    <property type="nucleotide sequence ID" value="XM_018462909.1"/>
</dbReference>
<feature type="domain" description="ORC5 lid" evidence="9">
    <location>
        <begin position="219"/>
        <end position="270"/>
    </location>
</feature>
<reference evidence="11 12" key="1">
    <citation type="submission" date="2025-04" db="UniProtKB">
        <authorList>
            <consortium name="RefSeq"/>
        </authorList>
    </citation>
    <scope>IDENTIFICATION</scope>
    <source>
        <tissue evidence="11 12">Entire body</tissue>
    </source>
</reference>
<comment type="subcellular location">
    <subcellularLocation>
        <location evidence="1">Nucleus</location>
    </subcellularLocation>
</comment>
<dbReference type="Pfam" id="PF14630">
    <property type="entry name" value="ORC5_C"/>
    <property type="match status" value="1"/>
</dbReference>
<evidence type="ECO:0000256" key="2">
    <source>
        <dbReference type="ARBA" id="ARBA00006269"/>
    </source>
</evidence>
<sequence length="453" mass="52263">MDSILSELNATFPARKQQIAQLYNLFGQKNDLLVDAVYIFGCTSTGKTSLVRGLLEKVHVKHCIVNLVECYSTKVFLEKILNILAGHSIDPSNPCPYAKCENAMDFIEHLKKFSCSTGLDSVVFVLDKAENLRSMDHNLLPIFMSLRKLTGIEISTILISELPFEKFYGYAHYDPIKVFFPQYTKDELMEILARDYPYFKEVLAKDFPSVDFLSVDFFRAYLNVFLSVFYRTCRDLSELRHNARLNFVPYCDPIFQKNCNPNDSMALWRFIAPTLKSCLEVLYLRIANTTDTIRDDKQPLNLMSSKENLAQTLELPFYAKYLLIAAYLASYNSPKDDKRLFVKYHGKKRKSKRDMSQKNKVSEQLNTQLGPKAFNLDRLIAIFYSILDEKVGLTHNLLVQVTTLVELQLLLLVSENAGIDVYKYKCNVGYDFIENVSRMVGFNIRKYLITDFN</sequence>
<proteinExistence type="inferred from homology"/>
<evidence type="ECO:0000313" key="11">
    <source>
        <dbReference type="RefSeq" id="XP_018318411.1"/>
    </source>
</evidence>
<evidence type="ECO:0000256" key="6">
    <source>
        <dbReference type="ARBA" id="ARBA00023242"/>
    </source>
</evidence>
<dbReference type="OrthoDB" id="365981at2759"/>
<evidence type="ECO:0000259" key="7">
    <source>
        <dbReference type="Pfam" id="PF13191"/>
    </source>
</evidence>
<dbReference type="Gene3D" id="3.40.50.300">
    <property type="entry name" value="P-loop containing nucleotide triphosphate hydrolases"/>
    <property type="match status" value="1"/>
</dbReference>
<evidence type="ECO:0000313" key="13">
    <source>
        <dbReference type="RefSeq" id="XP_018318414.1"/>
    </source>
</evidence>
<dbReference type="SUPFAM" id="SSF52540">
    <property type="entry name" value="P-loop containing nucleoside triphosphate hydrolases"/>
    <property type="match status" value="1"/>
</dbReference>
<keyword evidence="5" id="KW-0067">ATP-binding</keyword>
<dbReference type="InterPro" id="IPR020796">
    <property type="entry name" value="ORC5"/>
</dbReference>
<dbReference type="CTD" id="5001"/>
<evidence type="ECO:0000313" key="12">
    <source>
        <dbReference type="RefSeq" id="XP_018318413.1"/>
    </source>
</evidence>
<dbReference type="RefSeq" id="XP_018318414.1">
    <property type="nucleotide sequence ID" value="XM_018462912.1"/>
</dbReference>
<evidence type="ECO:0000256" key="5">
    <source>
        <dbReference type="ARBA" id="ARBA00022840"/>
    </source>
</evidence>
<evidence type="ECO:0000313" key="10">
    <source>
        <dbReference type="Proteomes" id="UP000192223"/>
    </source>
</evidence>
<dbReference type="Proteomes" id="UP000192223">
    <property type="component" value="Unplaced"/>
</dbReference>
<keyword evidence="3" id="KW-0235">DNA replication</keyword>
<dbReference type="InterPro" id="IPR027417">
    <property type="entry name" value="P-loop_NTPase"/>
</dbReference>
<feature type="domain" description="Orc1-like AAA ATPase" evidence="7">
    <location>
        <begin position="12"/>
        <end position="149"/>
    </location>
</feature>
<dbReference type="GeneID" id="108732224"/>
<accession>A0A1W4WE71</accession>
<evidence type="ECO:0000256" key="1">
    <source>
        <dbReference type="ARBA" id="ARBA00004123"/>
    </source>
</evidence>
<evidence type="ECO:0000256" key="3">
    <source>
        <dbReference type="ARBA" id="ARBA00022705"/>
    </source>
</evidence>
<feature type="domain" description="Origin recognition complex subunit 5 C-terminal" evidence="8">
    <location>
        <begin position="315"/>
        <end position="448"/>
    </location>
</feature>
<keyword evidence="6" id="KW-0539">Nucleus</keyword>
<dbReference type="AlphaFoldDB" id="A0A1W4WE71"/>
<dbReference type="GO" id="GO:0006270">
    <property type="term" value="P:DNA replication initiation"/>
    <property type="evidence" value="ECO:0007669"/>
    <property type="project" value="TreeGrafter"/>
</dbReference>
<keyword evidence="10" id="KW-1185">Reference proteome</keyword>
<evidence type="ECO:0000259" key="9">
    <source>
        <dbReference type="Pfam" id="PF21639"/>
    </source>
</evidence>
<dbReference type="STRING" id="224129.A0A1W4WE71"/>
<gene>
    <name evidence="11 12 13" type="primary">LOC108732224</name>
</gene>
<dbReference type="Pfam" id="PF21639">
    <property type="entry name" value="ORC5_lid"/>
    <property type="match status" value="1"/>
</dbReference>
<dbReference type="Pfam" id="PF13191">
    <property type="entry name" value="AAA_16"/>
    <property type="match status" value="1"/>
</dbReference>